<dbReference type="AlphaFoldDB" id="A0A7G3ZE94"/>
<evidence type="ECO:0000313" key="3">
    <source>
        <dbReference type="Proteomes" id="UP000515788"/>
    </source>
</evidence>
<sequence length="288" mass="31908">MTPATPPASRGGRGSRPNYALDEALQGQKSVNEPQTPHRERQSHAPVTPSTTRAFKHSIPLLGPPSLGNQSKSPFKGFNSPEYTPQNQLSKNKAFSFEHPEELQNVSRVLFPAVDEGKSLSTGEAPAPSSLLPPRRPVASARRLLGASLAESEESDEESPHKLSKQVPGTPSHKVITFDMAEEWNNATAQRADSDDENLTPGSCIKDKELENPFLAAGTADRKLIQQRKDALLRENPDIESVITYVNKKGDVVRRRQLSEDEKELYKPRRLFANEIEELETGKKEDKK</sequence>
<protein>
    <submittedName>
        <fullName evidence="2">Uncharacterized protein</fullName>
    </submittedName>
</protein>
<dbReference type="EMBL" id="CP059247">
    <property type="protein sequence ID" value="QLL31830.1"/>
    <property type="molecule type" value="Genomic_DNA"/>
</dbReference>
<gene>
    <name evidence="2" type="ORF">HG536_0B06980</name>
</gene>
<feature type="region of interest" description="Disordered" evidence="1">
    <location>
        <begin position="1"/>
        <end position="87"/>
    </location>
</feature>
<accession>A0A7G3ZE94</accession>
<proteinExistence type="predicted"/>
<dbReference type="Proteomes" id="UP000515788">
    <property type="component" value="Chromosome 2"/>
</dbReference>
<organism evidence="2 3">
    <name type="scientific">Torulaspora globosa</name>
    <dbReference type="NCBI Taxonomy" id="48254"/>
    <lineage>
        <taxon>Eukaryota</taxon>
        <taxon>Fungi</taxon>
        <taxon>Dikarya</taxon>
        <taxon>Ascomycota</taxon>
        <taxon>Saccharomycotina</taxon>
        <taxon>Saccharomycetes</taxon>
        <taxon>Saccharomycetales</taxon>
        <taxon>Saccharomycetaceae</taxon>
        <taxon>Torulaspora</taxon>
    </lineage>
</organism>
<dbReference type="GeneID" id="59324949"/>
<name>A0A7G3ZE94_9SACH</name>
<evidence type="ECO:0000313" key="2">
    <source>
        <dbReference type="EMBL" id="QLL31830.1"/>
    </source>
</evidence>
<feature type="region of interest" description="Disordered" evidence="1">
    <location>
        <begin position="118"/>
        <end position="173"/>
    </location>
</feature>
<evidence type="ECO:0000256" key="1">
    <source>
        <dbReference type="SAM" id="MobiDB-lite"/>
    </source>
</evidence>
<keyword evidence="3" id="KW-1185">Reference proteome</keyword>
<dbReference type="RefSeq" id="XP_037138505.1">
    <property type="nucleotide sequence ID" value="XM_037282610.1"/>
</dbReference>
<reference evidence="2 3" key="1">
    <citation type="submission" date="2020-06" db="EMBL/GenBank/DDBJ databases">
        <title>The yeast mating-type switching endonuclease HO is a domesticated member of an unorthodox homing genetic element family.</title>
        <authorList>
            <person name="Coughlan A.Y."/>
            <person name="Lombardi L."/>
            <person name="Braun-Galleani S."/>
            <person name="Martos A.R."/>
            <person name="Galeote V."/>
            <person name="Bigey F."/>
            <person name="Dequin S."/>
            <person name="Byrne K.P."/>
            <person name="Wolfe K.H."/>
        </authorList>
    </citation>
    <scope>NUCLEOTIDE SEQUENCE [LARGE SCALE GENOMIC DNA]</scope>
    <source>
        <strain evidence="2 3">CBS764</strain>
    </source>
</reference>
<dbReference type="KEGG" id="tgb:HG536_0B06980"/>
<feature type="compositionally biased region" description="Low complexity" evidence="1">
    <location>
        <begin position="125"/>
        <end position="150"/>
    </location>
</feature>
<dbReference type="OrthoDB" id="4060584at2759"/>